<sequence>MIKKVTFVFGLSGAFIFAVASVFGGLQIEGYSQLEQYISESYATGMPNAAYLQYAFIISGMLLAFFGFLSARVYVKSKSVKIAFVLFAIFYGLGTIITGIFPCDIGCVPNGESPSLSQFVHNLSGTLTYSTVPFCMLAVGFGLRKEVSYRYMSRFSLGAGVVALTFVVFLFGDANGPFKGIYQRIIEASVLSWVCVVSFFAR</sequence>
<feature type="transmembrane region" description="Helical" evidence="1">
    <location>
        <begin position="181"/>
        <end position="201"/>
    </location>
</feature>
<evidence type="ECO:0000256" key="1">
    <source>
        <dbReference type="SAM" id="Phobius"/>
    </source>
</evidence>
<organism evidence="2 3">
    <name type="scientific">Pelagihabitans pacificus</name>
    <dbReference type="NCBI Taxonomy" id="2696054"/>
    <lineage>
        <taxon>Bacteria</taxon>
        <taxon>Pseudomonadati</taxon>
        <taxon>Bacteroidota</taxon>
        <taxon>Flavobacteriia</taxon>
        <taxon>Flavobacteriales</taxon>
        <taxon>Flavobacteriaceae</taxon>
        <taxon>Pelagihabitans</taxon>
    </lineage>
</organism>
<keyword evidence="3" id="KW-1185">Reference proteome</keyword>
<dbReference type="Proteomes" id="UP000707206">
    <property type="component" value="Unassembled WGS sequence"/>
</dbReference>
<reference evidence="2" key="2">
    <citation type="submission" date="2020-03" db="EMBL/GenBank/DDBJ databases">
        <title>Flavobacteriaceae bacterium strain TP-CH-4, a member of the family Flavobacteriaceae isolated from a deep-sea seamount.</title>
        <authorList>
            <person name="Zhang D.-C."/>
        </authorList>
    </citation>
    <scope>NUCLEOTIDE SEQUENCE</scope>
    <source>
        <strain evidence="2">TP-CH-4</strain>
    </source>
</reference>
<proteinExistence type="predicted"/>
<feature type="transmembrane region" description="Helical" evidence="1">
    <location>
        <begin position="48"/>
        <end position="70"/>
    </location>
</feature>
<feature type="transmembrane region" description="Helical" evidence="1">
    <location>
        <begin position="82"/>
        <end position="101"/>
    </location>
</feature>
<evidence type="ECO:0000313" key="3">
    <source>
        <dbReference type="Proteomes" id="UP000707206"/>
    </source>
</evidence>
<keyword evidence="1" id="KW-0812">Transmembrane</keyword>
<comment type="caution">
    <text evidence="2">The sequence shown here is derived from an EMBL/GenBank/DDBJ whole genome shotgun (WGS) entry which is preliminary data.</text>
</comment>
<dbReference type="RefSeq" id="WP_152572947.1">
    <property type="nucleotide sequence ID" value="NZ_VIKU02000001.1"/>
</dbReference>
<feature type="transmembrane region" description="Helical" evidence="1">
    <location>
        <begin position="155"/>
        <end position="175"/>
    </location>
</feature>
<name>A0A967AQF0_9FLAO</name>
<dbReference type="Pfam" id="PF06197">
    <property type="entry name" value="DUF998"/>
    <property type="match status" value="1"/>
</dbReference>
<feature type="transmembrane region" description="Helical" evidence="1">
    <location>
        <begin position="121"/>
        <end position="143"/>
    </location>
</feature>
<gene>
    <name evidence="2" type="ORF">FK220_003835</name>
</gene>
<accession>A0A967AQF0</accession>
<evidence type="ECO:0000313" key="2">
    <source>
        <dbReference type="EMBL" id="NHF58454.1"/>
    </source>
</evidence>
<dbReference type="AlphaFoldDB" id="A0A967AQF0"/>
<reference evidence="2" key="1">
    <citation type="submission" date="2019-07" db="EMBL/GenBank/DDBJ databases">
        <authorList>
            <person name="De-Chao Zhang Q."/>
        </authorList>
    </citation>
    <scope>NUCLEOTIDE SEQUENCE</scope>
    <source>
        <strain evidence="2">TP-CH-4</strain>
    </source>
</reference>
<dbReference type="InterPro" id="IPR009339">
    <property type="entry name" value="DUF998"/>
</dbReference>
<keyword evidence="1" id="KW-1133">Transmembrane helix</keyword>
<dbReference type="EMBL" id="VIKU02000001">
    <property type="protein sequence ID" value="NHF58454.1"/>
    <property type="molecule type" value="Genomic_DNA"/>
</dbReference>
<protein>
    <submittedName>
        <fullName evidence="2">DUF998 domain-containing protein</fullName>
    </submittedName>
</protein>
<keyword evidence="1" id="KW-0472">Membrane</keyword>